<dbReference type="Proteomes" id="UP001559025">
    <property type="component" value="Unassembled WGS sequence"/>
</dbReference>
<dbReference type="CDD" id="cd00093">
    <property type="entry name" value="HTH_XRE"/>
    <property type="match status" value="1"/>
</dbReference>
<evidence type="ECO:0000313" key="2">
    <source>
        <dbReference type="Proteomes" id="UP001559025"/>
    </source>
</evidence>
<reference evidence="1 2" key="1">
    <citation type="submission" date="2024-01" db="EMBL/GenBank/DDBJ databases">
        <title>New evidence supports the origin of RcGTA from prophage.</title>
        <authorList>
            <person name="Xu Y."/>
            <person name="Liu B."/>
            <person name="Chen F."/>
        </authorList>
    </citation>
    <scope>NUCLEOTIDE SEQUENCE [LARGE SCALE GENOMIC DNA]</scope>
    <source>
        <strain evidence="1 2">CBW1107-2</strain>
    </source>
</reference>
<dbReference type="Gene3D" id="1.10.260.40">
    <property type="entry name" value="lambda repressor-like DNA-binding domains"/>
    <property type="match status" value="1"/>
</dbReference>
<evidence type="ECO:0000313" key="1">
    <source>
        <dbReference type="EMBL" id="MEX4007790.1"/>
    </source>
</evidence>
<gene>
    <name evidence="1" type="ORF">V1479_10780</name>
</gene>
<name>A0ABV3WTC7_9HYPH</name>
<proteinExistence type="predicted"/>
<dbReference type="RefSeq" id="WP_368802899.1">
    <property type="nucleotide sequence ID" value="NZ_JAZHFV010000003.1"/>
</dbReference>
<dbReference type="SUPFAM" id="SSF47413">
    <property type="entry name" value="lambda repressor-like DNA-binding domains"/>
    <property type="match status" value="1"/>
</dbReference>
<dbReference type="InterPro" id="IPR001387">
    <property type="entry name" value="Cro/C1-type_HTH"/>
</dbReference>
<dbReference type="EMBL" id="JAZHFV010000003">
    <property type="protein sequence ID" value="MEX4007790.1"/>
    <property type="molecule type" value="Genomic_DNA"/>
</dbReference>
<keyword evidence="2" id="KW-1185">Reference proteome</keyword>
<organism evidence="1 2">
    <name type="scientific">Neoaquamicrobium sediminum</name>
    <dbReference type="NCBI Taxonomy" id="1849104"/>
    <lineage>
        <taxon>Bacteria</taxon>
        <taxon>Pseudomonadati</taxon>
        <taxon>Pseudomonadota</taxon>
        <taxon>Alphaproteobacteria</taxon>
        <taxon>Hyphomicrobiales</taxon>
        <taxon>Phyllobacteriaceae</taxon>
        <taxon>Neoaquamicrobium</taxon>
    </lineage>
</organism>
<dbReference type="InterPro" id="IPR010982">
    <property type="entry name" value="Lambda_DNA-bd_dom_sf"/>
</dbReference>
<protein>
    <submittedName>
        <fullName evidence="1">Helix-turn-helix transcriptional regulator</fullName>
    </submittedName>
</protein>
<comment type="caution">
    <text evidence="1">The sequence shown here is derived from an EMBL/GenBank/DDBJ whole genome shotgun (WGS) entry which is preliminary data.</text>
</comment>
<sequence>MLPAQCRAGRALIEWTIDDLARASAVTAAVIADFETGRTPVEPASIDAIAAALEHGGVRFIPEGGGGAGVRLKFTRSEVARIATLENEGGIVAEDDV</sequence>
<accession>A0ABV3WTC7</accession>